<dbReference type="RefSeq" id="WP_228013233.1">
    <property type="nucleotide sequence ID" value="NZ_JADEXF010000151.1"/>
</dbReference>
<dbReference type="InterPro" id="IPR008638">
    <property type="entry name" value="FhaB/CdiA-like_TPS"/>
</dbReference>
<dbReference type="NCBIfam" id="TIGR01901">
    <property type="entry name" value="adhes_NPXG"/>
    <property type="match status" value="1"/>
</dbReference>
<dbReference type="InterPro" id="IPR011050">
    <property type="entry name" value="Pectin_lyase_fold/virulence"/>
</dbReference>
<sequence length="175" mass="18326">MDYAVPLAIAIFVMTNPVRAQIVPDNTLPVNSSVAPGCITCTIEGGTVQGSNLFHSFSEFSVHTDGEAFFNNGTQIQNIVTRVTGKSASNINGLIHANGIANLFLINPYGIIFNSNASLNIGGSFIASTANSLNFNDGIKFSAINSQTPPLLTINVPIGLQFGTNPANIQVQGSV</sequence>
<accession>A0ABR9TW16</accession>
<dbReference type="InterPro" id="IPR012334">
    <property type="entry name" value="Pectin_lyas_fold"/>
</dbReference>
<organism evidence="2 3">
    <name type="scientific">Nostoc cf. edaphicum LEGE 07299</name>
    <dbReference type="NCBI Taxonomy" id="2777974"/>
    <lineage>
        <taxon>Bacteria</taxon>
        <taxon>Bacillati</taxon>
        <taxon>Cyanobacteriota</taxon>
        <taxon>Cyanophyceae</taxon>
        <taxon>Nostocales</taxon>
        <taxon>Nostocaceae</taxon>
        <taxon>Nostoc</taxon>
    </lineage>
</organism>
<dbReference type="Gene3D" id="2.160.20.10">
    <property type="entry name" value="Single-stranded right-handed beta-helix, Pectin lyase-like"/>
    <property type="match status" value="1"/>
</dbReference>
<comment type="caution">
    <text evidence="2">The sequence shown here is derived from an EMBL/GenBank/DDBJ whole genome shotgun (WGS) entry which is preliminary data.</text>
</comment>
<protein>
    <submittedName>
        <fullName evidence="2">Filamentous hemagglutinin N-terminal domain-containing protein</fullName>
    </submittedName>
</protein>
<dbReference type="Proteomes" id="UP000647836">
    <property type="component" value="Unassembled WGS sequence"/>
</dbReference>
<dbReference type="EMBL" id="JADEXF010000151">
    <property type="protein sequence ID" value="MBE9104603.1"/>
    <property type="molecule type" value="Genomic_DNA"/>
</dbReference>
<dbReference type="SUPFAM" id="SSF51126">
    <property type="entry name" value="Pectin lyase-like"/>
    <property type="match status" value="1"/>
</dbReference>
<reference evidence="2 3" key="1">
    <citation type="submission" date="2020-10" db="EMBL/GenBank/DDBJ databases">
        <authorList>
            <person name="Castelo-Branco R."/>
            <person name="Eusebio N."/>
            <person name="Adriana R."/>
            <person name="Vieira A."/>
            <person name="Brugerolle De Fraissinette N."/>
            <person name="Rezende De Castro R."/>
            <person name="Schneider M.P."/>
            <person name="Vasconcelos V."/>
            <person name="Leao P.N."/>
        </authorList>
    </citation>
    <scope>NUCLEOTIDE SEQUENCE [LARGE SCALE GENOMIC DNA]</scope>
    <source>
        <strain evidence="2 3">LEGE 07299</strain>
    </source>
</reference>
<gene>
    <name evidence="2" type="ORF">IQ229_06525</name>
</gene>
<evidence type="ECO:0000313" key="3">
    <source>
        <dbReference type="Proteomes" id="UP000647836"/>
    </source>
</evidence>
<name>A0ABR9TW16_9NOSO</name>
<dbReference type="Pfam" id="PF05860">
    <property type="entry name" value="TPS"/>
    <property type="match status" value="1"/>
</dbReference>
<evidence type="ECO:0000313" key="2">
    <source>
        <dbReference type="EMBL" id="MBE9104603.1"/>
    </source>
</evidence>
<proteinExistence type="predicted"/>
<evidence type="ECO:0000259" key="1">
    <source>
        <dbReference type="SMART" id="SM00912"/>
    </source>
</evidence>
<dbReference type="SMART" id="SM00912">
    <property type="entry name" value="Haemagg_act"/>
    <property type="match status" value="1"/>
</dbReference>
<keyword evidence="3" id="KW-1185">Reference proteome</keyword>
<feature type="domain" description="Filamentous haemagglutinin FhaB/tRNA nuclease CdiA-like TPS" evidence="1">
    <location>
        <begin position="25"/>
        <end position="136"/>
    </location>
</feature>